<reference evidence="1" key="1">
    <citation type="submission" date="2014-09" db="EMBL/GenBank/DDBJ databases">
        <authorList>
            <person name="Magalhaes I.L.F."/>
            <person name="Oliveira U."/>
            <person name="Santos F.R."/>
            <person name="Vidigal T.H.D.A."/>
            <person name="Brescovit A.D."/>
            <person name="Santos A.J."/>
        </authorList>
    </citation>
    <scope>NUCLEOTIDE SEQUENCE</scope>
    <source>
        <tissue evidence="1">Shoot tissue taken approximately 20 cm above the soil surface</tissue>
    </source>
</reference>
<sequence>MLCEQTEDGPSSLISSDLIQDHISARNIELRRGFLNIESLDLTIVNKGRPPVRATAKQSSREIYLQIQTFVETPIKVTIELNCIFGL</sequence>
<dbReference type="EMBL" id="GBRH01159785">
    <property type="protein sequence ID" value="JAE38111.1"/>
    <property type="molecule type" value="Transcribed_RNA"/>
</dbReference>
<reference evidence="1" key="2">
    <citation type="journal article" date="2015" name="Data Brief">
        <title>Shoot transcriptome of the giant reed, Arundo donax.</title>
        <authorList>
            <person name="Barrero R.A."/>
            <person name="Guerrero F.D."/>
            <person name="Moolhuijzen P."/>
            <person name="Goolsby J.A."/>
            <person name="Tidwell J."/>
            <person name="Bellgard S.E."/>
            <person name="Bellgard M.I."/>
        </authorList>
    </citation>
    <scope>NUCLEOTIDE SEQUENCE</scope>
    <source>
        <tissue evidence="1">Shoot tissue taken approximately 20 cm above the soil surface</tissue>
    </source>
</reference>
<evidence type="ECO:0000313" key="1">
    <source>
        <dbReference type="EMBL" id="JAE38111.1"/>
    </source>
</evidence>
<dbReference type="AlphaFoldDB" id="A0A0A9J456"/>
<proteinExistence type="predicted"/>
<organism evidence="1">
    <name type="scientific">Arundo donax</name>
    <name type="common">Giant reed</name>
    <name type="synonym">Donax arundinaceus</name>
    <dbReference type="NCBI Taxonomy" id="35708"/>
    <lineage>
        <taxon>Eukaryota</taxon>
        <taxon>Viridiplantae</taxon>
        <taxon>Streptophyta</taxon>
        <taxon>Embryophyta</taxon>
        <taxon>Tracheophyta</taxon>
        <taxon>Spermatophyta</taxon>
        <taxon>Magnoliopsida</taxon>
        <taxon>Liliopsida</taxon>
        <taxon>Poales</taxon>
        <taxon>Poaceae</taxon>
        <taxon>PACMAD clade</taxon>
        <taxon>Arundinoideae</taxon>
        <taxon>Arundineae</taxon>
        <taxon>Arundo</taxon>
    </lineage>
</organism>
<accession>A0A0A9J456</accession>
<name>A0A0A9J456_ARUDO</name>
<protein>
    <submittedName>
        <fullName evidence="1">PRX2F</fullName>
    </submittedName>
</protein>